<dbReference type="EMBL" id="MU007043">
    <property type="protein sequence ID" value="KAF2429935.1"/>
    <property type="molecule type" value="Genomic_DNA"/>
</dbReference>
<feature type="region of interest" description="Disordered" evidence="1">
    <location>
        <begin position="344"/>
        <end position="411"/>
    </location>
</feature>
<feature type="region of interest" description="Disordered" evidence="1">
    <location>
        <begin position="1"/>
        <end position="47"/>
    </location>
</feature>
<feature type="compositionally biased region" description="Low complexity" evidence="1">
    <location>
        <begin position="232"/>
        <end position="247"/>
    </location>
</feature>
<proteinExistence type="predicted"/>
<feature type="compositionally biased region" description="Polar residues" evidence="1">
    <location>
        <begin position="344"/>
        <end position="353"/>
    </location>
</feature>
<accession>A0A9P4TXS9</accession>
<reference evidence="2" key="1">
    <citation type="journal article" date="2020" name="Stud. Mycol.">
        <title>101 Dothideomycetes genomes: a test case for predicting lifestyles and emergence of pathogens.</title>
        <authorList>
            <person name="Haridas S."/>
            <person name="Albert R."/>
            <person name="Binder M."/>
            <person name="Bloem J."/>
            <person name="Labutti K."/>
            <person name="Salamov A."/>
            <person name="Andreopoulos B."/>
            <person name="Baker S."/>
            <person name="Barry K."/>
            <person name="Bills G."/>
            <person name="Bluhm B."/>
            <person name="Cannon C."/>
            <person name="Castanera R."/>
            <person name="Culley D."/>
            <person name="Daum C."/>
            <person name="Ezra D."/>
            <person name="Gonzalez J."/>
            <person name="Henrissat B."/>
            <person name="Kuo A."/>
            <person name="Liang C."/>
            <person name="Lipzen A."/>
            <person name="Lutzoni F."/>
            <person name="Magnuson J."/>
            <person name="Mondo S."/>
            <person name="Nolan M."/>
            <person name="Ohm R."/>
            <person name="Pangilinan J."/>
            <person name="Park H.-J."/>
            <person name="Ramirez L."/>
            <person name="Alfaro M."/>
            <person name="Sun H."/>
            <person name="Tritt A."/>
            <person name="Yoshinaga Y."/>
            <person name="Zwiers L.-H."/>
            <person name="Turgeon B."/>
            <person name="Goodwin S."/>
            <person name="Spatafora J."/>
            <person name="Crous P."/>
            <person name="Grigoriev I."/>
        </authorList>
    </citation>
    <scope>NUCLEOTIDE SEQUENCE</scope>
    <source>
        <strain evidence="2">CBS 130266</strain>
    </source>
</reference>
<feature type="compositionally biased region" description="Basic and acidic residues" evidence="1">
    <location>
        <begin position="248"/>
        <end position="263"/>
    </location>
</feature>
<comment type="caution">
    <text evidence="2">The sequence shown here is derived from an EMBL/GenBank/DDBJ whole genome shotgun (WGS) entry which is preliminary data.</text>
</comment>
<feature type="region of interest" description="Disordered" evidence="1">
    <location>
        <begin position="180"/>
        <end position="303"/>
    </location>
</feature>
<feature type="compositionally biased region" description="Polar residues" evidence="1">
    <location>
        <begin position="273"/>
        <end position="289"/>
    </location>
</feature>
<feature type="compositionally biased region" description="Low complexity" evidence="1">
    <location>
        <begin position="28"/>
        <end position="47"/>
    </location>
</feature>
<keyword evidence="3" id="KW-1185">Reference proteome</keyword>
<organism evidence="2 3">
    <name type="scientific">Tothia fuscella</name>
    <dbReference type="NCBI Taxonomy" id="1048955"/>
    <lineage>
        <taxon>Eukaryota</taxon>
        <taxon>Fungi</taxon>
        <taxon>Dikarya</taxon>
        <taxon>Ascomycota</taxon>
        <taxon>Pezizomycotina</taxon>
        <taxon>Dothideomycetes</taxon>
        <taxon>Pleosporomycetidae</taxon>
        <taxon>Venturiales</taxon>
        <taxon>Cylindrosympodiaceae</taxon>
        <taxon>Tothia</taxon>
    </lineage>
</organism>
<gene>
    <name evidence="2" type="ORF">EJ08DRAFT_650145</name>
</gene>
<evidence type="ECO:0000313" key="2">
    <source>
        <dbReference type="EMBL" id="KAF2429935.1"/>
    </source>
</evidence>
<evidence type="ECO:0000256" key="1">
    <source>
        <dbReference type="SAM" id="MobiDB-lite"/>
    </source>
</evidence>
<feature type="compositionally biased region" description="Basic and acidic residues" evidence="1">
    <location>
        <begin position="99"/>
        <end position="108"/>
    </location>
</feature>
<dbReference type="Proteomes" id="UP000800235">
    <property type="component" value="Unassembled WGS sequence"/>
</dbReference>
<evidence type="ECO:0000313" key="3">
    <source>
        <dbReference type="Proteomes" id="UP000800235"/>
    </source>
</evidence>
<feature type="region of interest" description="Disordered" evidence="1">
    <location>
        <begin position="70"/>
        <end position="138"/>
    </location>
</feature>
<sequence>MRDTMRTGKPLGRAGTTRAKGTPVAVLSRSTTSSTNDSRTNLLQRSTSSAEAAFAARSAAFKLNIQAPPPAYRYRPAVSPKRQLPTTMRRAVLSSDKSSSVKDSHTSKSLETGTLTSKSLEAGTASDPPPPGYQYDEASQPYAGQQSVSAVNKAAKVPWYTWLWEEAKWTWKIGPSDSPFGGSRSKPWIPPPFTQTTSADNHDLEAPTDTTPPPTDPSVFSAGRSTSKKDSNSVVASAVSSDVTRSSNTHDSDVQQARKDLKSRISGPIPLNPNASEIYTSPPQSSTRKATPMPRPPRPDTVMSDITTWSAIAGTRPVQAWHQNPAQHTQNQELTLTVRAPFSAQSDFSTPPGSNVGGSTFKDFDGAHRNPTMTTNNSWPREDNRHHTILSSSSYYPEDETPDIPPFAAPIADDMSRFSTNEYLRPAPRQITSDYRPARANWGTQQSGLAYEEPSRESTFYDEELIDDYLGPKEHSK</sequence>
<protein>
    <submittedName>
        <fullName evidence="2">Uncharacterized protein</fullName>
    </submittedName>
</protein>
<feature type="region of interest" description="Disordered" evidence="1">
    <location>
        <begin position="423"/>
        <end position="477"/>
    </location>
</feature>
<dbReference type="AlphaFoldDB" id="A0A9P4TXS9"/>
<name>A0A9P4TXS9_9PEZI</name>
<feature type="compositionally biased region" description="Polar residues" evidence="1">
    <location>
        <begin position="110"/>
        <end position="119"/>
    </location>
</feature>